<organism evidence="2 3">
    <name type="scientific">Phaseolus vulgaris</name>
    <name type="common">Kidney bean</name>
    <name type="synonym">French bean</name>
    <dbReference type="NCBI Taxonomy" id="3885"/>
    <lineage>
        <taxon>Eukaryota</taxon>
        <taxon>Viridiplantae</taxon>
        <taxon>Streptophyta</taxon>
        <taxon>Embryophyta</taxon>
        <taxon>Tracheophyta</taxon>
        <taxon>Spermatophyta</taxon>
        <taxon>Magnoliopsida</taxon>
        <taxon>eudicotyledons</taxon>
        <taxon>Gunneridae</taxon>
        <taxon>Pentapetalae</taxon>
        <taxon>rosids</taxon>
        <taxon>fabids</taxon>
        <taxon>Fabales</taxon>
        <taxon>Fabaceae</taxon>
        <taxon>Papilionoideae</taxon>
        <taxon>50 kb inversion clade</taxon>
        <taxon>NPAAA clade</taxon>
        <taxon>indigoferoid/millettioid clade</taxon>
        <taxon>Phaseoleae</taxon>
        <taxon>Phaseolus</taxon>
    </lineage>
</organism>
<feature type="compositionally biased region" description="Polar residues" evidence="1">
    <location>
        <begin position="14"/>
        <end position="26"/>
    </location>
</feature>
<feature type="region of interest" description="Disordered" evidence="1">
    <location>
        <begin position="1"/>
        <end position="26"/>
    </location>
</feature>
<evidence type="ECO:0000313" key="3">
    <source>
        <dbReference type="Proteomes" id="UP000000226"/>
    </source>
</evidence>
<dbReference type="Proteomes" id="UP000000226">
    <property type="component" value="Chromosome 10"/>
</dbReference>
<dbReference type="EMBL" id="CM002297">
    <property type="protein sequence ID" value="ESW07542.1"/>
    <property type="molecule type" value="Genomic_DNA"/>
</dbReference>
<reference evidence="3" key="1">
    <citation type="journal article" date="2014" name="Nat. Genet.">
        <title>A reference genome for common bean and genome-wide analysis of dual domestications.</title>
        <authorList>
            <person name="Schmutz J."/>
            <person name="McClean P.E."/>
            <person name="Mamidi S."/>
            <person name="Wu G.A."/>
            <person name="Cannon S.B."/>
            <person name="Grimwood J."/>
            <person name="Jenkins J."/>
            <person name="Shu S."/>
            <person name="Song Q."/>
            <person name="Chavarro C."/>
            <person name="Torres-Torres M."/>
            <person name="Geffroy V."/>
            <person name="Moghaddam S.M."/>
            <person name="Gao D."/>
            <person name="Abernathy B."/>
            <person name="Barry K."/>
            <person name="Blair M."/>
            <person name="Brick M.A."/>
            <person name="Chovatia M."/>
            <person name="Gepts P."/>
            <person name="Goodstein D.M."/>
            <person name="Gonzales M."/>
            <person name="Hellsten U."/>
            <person name="Hyten D.L."/>
            <person name="Jia G."/>
            <person name="Kelly J.D."/>
            <person name="Kudrna D."/>
            <person name="Lee R."/>
            <person name="Richard M.M."/>
            <person name="Miklas P.N."/>
            <person name="Osorno J.M."/>
            <person name="Rodrigues J."/>
            <person name="Thareau V."/>
            <person name="Urrea C.A."/>
            <person name="Wang M."/>
            <person name="Yu Y."/>
            <person name="Zhang M."/>
            <person name="Wing R.A."/>
            <person name="Cregan P.B."/>
            <person name="Rokhsar D.S."/>
            <person name="Jackson S.A."/>
        </authorList>
    </citation>
    <scope>NUCLEOTIDE SEQUENCE [LARGE SCALE GENOMIC DNA]</scope>
    <source>
        <strain evidence="3">cv. G19833</strain>
    </source>
</reference>
<dbReference type="Gramene" id="ESW07542">
    <property type="protein sequence ID" value="ESW07542"/>
    <property type="gene ID" value="PHAVU_010G138600g"/>
</dbReference>
<protein>
    <submittedName>
        <fullName evidence="2">Uncharacterized protein</fullName>
    </submittedName>
</protein>
<feature type="compositionally biased region" description="Basic and acidic residues" evidence="1">
    <location>
        <begin position="1"/>
        <end position="10"/>
    </location>
</feature>
<dbReference type="AlphaFoldDB" id="V7APF8"/>
<accession>V7APF8</accession>
<keyword evidence="3" id="KW-1185">Reference proteome</keyword>
<evidence type="ECO:0000313" key="2">
    <source>
        <dbReference type="EMBL" id="ESW07542.1"/>
    </source>
</evidence>
<gene>
    <name evidence="2" type="ORF">PHAVU_010G138600g</name>
</gene>
<name>V7APF8_PHAVU</name>
<sequence>MCRNPNKQDHANIGISNNSMFSSKNSGKQRTLGCLNNSGFTGGKGNNSMYMSCVKLPGGSVLSFYCIGQRVWGCFKTCLSLPLPKCCITTCCGCCACAF</sequence>
<evidence type="ECO:0000256" key="1">
    <source>
        <dbReference type="SAM" id="MobiDB-lite"/>
    </source>
</evidence>
<proteinExistence type="predicted"/>